<reference evidence="1 2" key="1">
    <citation type="submission" date="2024-04" db="EMBL/GenBank/DDBJ databases">
        <authorList>
            <person name="Fracassetti M."/>
        </authorList>
    </citation>
    <scope>NUCLEOTIDE SEQUENCE [LARGE SCALE GENOMIC DNA]</scope>
</reference>
<evidence type="ECO:0000313" key="2">
    <source>
        <dbReference type="Proteomes" id="UP001497516"/>
    </source>
</evidence>
<dbReference type="AlphaFoldDB" id="A0AAV2CNW2"/>
<organism evidence="1 2">
    <name type="scientific">Linum trigynum</name>
    <dbReference type="NCBI Taxonomy" id="586398"/>
    <lineage>
        <taxon>Eukaryota</taxon>
        <taxon>Viridiplantae</taxon>
        <taxon>Streptophyta</taxon>
        <taxon>Embryophyta</taxon>
        <taxon>Tracheophyta</taxon>
        <taxon>Spermatophyta</taxon>
        <taxon>Magnoliopsida</taxon>
        <taxon>eudicotyledons</taxon>
        <taxon>Gunneridae</taxon>
        <taxon>Pentapetalae</taxon>
        <taxon>rosids</taxon>
        <taxon>fabids</taxon>
        <taxon>Malpighiales</taxon>
        <taxon>Linaceae</taxon>
        <taxon>Linum</taxon>
    </lineage>
</organism>
<sequence>MEGCRVRAEEWPSAGRALDTGVALAQATEEAGWLAASRGVARRQRVGWRLLAASWMAVAGREQRSEAAPAELSTAEEWLVTASPFRVAWSGREKGAAASSLLRDADCSRGE</sequence>
<accession>A0AAV2CNW2</accession>
<protein>
    <submittedName>
        <fullName evidence="1">Uncharacterized protein</fullName>
    </submittedName>
</protein>
<dbReference type="Proteomes" id="UP001497516">
    <property type="component" value="Chromosome 1"/>
</dbReference>
<keyword evidence="2" id="KW-1185">Reference proteome</keyword>
<gene>
    <name evidence="1" type="ORF">LTRI10_LOCUS5011</name>
</gene>
<dbReference type="EMBL" id="OZ034813">
    <property type="protein sequence ID" value="CAL1357376.1"/>
    <property type="molecule type" value="Genomic_DNA"/>
</dbReference>
<proteinExistence type="predicted"/>
<evidence type="ECO:0000313" key="1">
    <source>
        <dbReference type="EMBL" id="CAL1357376.1"/>
    </source>
</evidence>
<name>A0AAV2CNW2_9ROSI</name>